<reference evidence="2" key="1">
    <citation type="submission" date="2022-12" db="EMBL/GenBank/DDBJ databases">
        <title>Chromosome-Level Genome Assembly of Japanese Cedar (Cryptomeriajaponica D. Don).</title>
        <authorList>
            <person name="Fujino T."/>
            <person name="Yamaguchi K."/>
            <person name="Yokoyama T."/>
            <person name="Hamanaka T."/>
            <person name="Harazono Y."/>
            <person name="Kamada H."/>
            <person name="Kobayashi W."/>
            <person name="Ujino-Ihara T."/>
            <person name="Uchiyama K."/>
            <person name="Matsumoto A."/>
            <person name="Izuno A."/>
            <person name="Tsumura Y."/>
            <person name="Toyoda A."/>
            <person name="Shigenobu S."/>
            <person name="Moriguchi Y."/>
            <person name="Ueno S."/>
            <person name="Kasahara M."/>
        </authorList>
    </citation>
    <scope>NUCLEOTIDE SEQUENCE</scope>
</reference>
<dbReference type="EMBL" id="BSEH01000022">
    <property type="protein sequence ID" value="GLJ56408.1"/>
    <property type="molecule type" value="Genomic_DNA"/>
</dbReference>
<sequence length="149" mass="16860">MIGLGRAAYTNDPVGIQLSIVVREHGTHPSSRTEKGSIACRKSEAPREPDALRDEERERKRARKAKPSPFRATKPCNRPIYIYGATVRCNTPRLLRVPRGRARRSRGRGANYPPRGDRQTAISERIATYRQHRRDPTGYPSSSLRSLRG</sequence>
<dbReference type="Proteomes" id="UP001234787">
    <property type="component" value="Unassembled WGS sequence"/>
</dbReference>
<protein>
    <submittedName>
        <fullName evidence="2">Uncharacterized protein</fullName>
    </submittedName>
</protein>
<evidence type="ECO:0000256" key="1">
    <source>
        <dbReference type="SAM" id="MobiDB-lite"/>
    </source>
</evidence>
<feature type="compositionally biased region" description="Basic residues" evidence="1">
    <location>
        <begin position="96"/>
        <end position="107"/>
    </location>
</feature>
<evidence type="ECO:0000313" key="2">
    <source>
        <dbReference type="EMBL" id="GLJ56408.1"/>
    </source>
</evidence>
<feature type="compositionally biased region" description="Polar residues" evidence="1">
    <location>
        <begin position="139"/>
        <end position="149"/>
    </location>
</feature>
<evidence type="ECO:0000313" key="4">
    <source>
        <dbReference type="Proteomes" id="UP001234787"/>
    </source>
</evidence>
<keyword evidence="4" id="KW-1185">Reference proteome</keyword>
<accession>A0AAD3RPQ0</accession>
<comment type="caution">
    <text evidence="2">The sequence shown here is derived from an EMBL/GenBank/DDBJ whole genome shotgun (WGS) entry which is preliminary data.</text>
</comment>
<feature type="compositionally biased region" description="Basic and acidic residues" evidence="1">
    <location>
        <begin position="24"/>
        <end position="59"/>
    </location>
</feature>
<proteinExistence type="predicted"/>
<dbReference type="EMBL" id="BSEH01000860">
    <property type="protein sequence ID" value="GLJ59360.1"/>
    <property type="molecule type" value="Genomic_DNA"/>
</dbReference>
<organism evidence="2 4">
    <name type="scientific">Cryptomeria japonica</name>
    <name type="common">Japanese cedar</name>
    <name type="synonym">Cupressus japonica</name>
    <dbReference type="NCBI Taxonomy" id="3369"/>
    <lineage>
        <taxon>Eukaryota</taxon>
        <taxon>Viridiplantae</taxon>
        <taxon>Streptophyta</taxon>
        <taxon>Embryophyta</taxon>
        <taxon>Tracheophyta</taxon>
        <taxon>Spermatophyta</taxon>
        <taxon>Pinopsida</taxon>
        <taxon>Pinidae</taxon>
        <taxon>Conifers II</taxon>
        <taxon>Cupressales</taxon>
        <taxon>Cupressaceae</taxon>
        <taxon>Cryptomeria</taxon>
    </lineage>
</organism>
<dbReference type="AlphaFoldDB" id="A0AAD3RPQ0"/>
<feature type="region of interest" description="Disordered" evidence="1">
    <location>
        <begin position="94"/>
        <end position="149"/>
    </location>
</feature>
<gene>
    <name evidence="2" type="ORF">SUGI_1222820</name>
    <name evidence="3" type="ORF">SUGI_1504950</name>
</gene>
<name>A0AAD3RPQ0_CRYJA</name>
<feature type="region of interest" description="Disordered" evidence="1">
    <location>
        <begin position="24"/>
        <end position="76"/>
    </location>
</feature>
<evidence type="ECO:0000313" key="3">
    <source>
        <dbReference type="EMBL" id="GLJ59360.1"/>
    </source>
</evidence>